<feature type="domain" description="GH18" evidence="11">
    <location>
        <begin position="159"/>
        <end position="588"/>
    </location>
</feature>
<gene>
    <name evidence="12" type="ORF">PP2015_3841</name>
</gene>
<dbReference type="InterPro" id="IPR017853">
    <property type="entry name" value="GH"/>
</dbReference>
<keyword evidence="7 9" id="KW-0326">Glycosidase</keyword>
<dbReference type="SUPFAM" id="SSF54556">
    <property type="entry name" value="Chitinase insertion domain"/>
    <property type="match status" value="1"/>
</dbReference>
<dbReference type="InterPro" id="IPR029070">
    <property type="entry name" value="Chitinase_insertion_sf"/>
</dbReference>
<dbReference type="SUPFAM" id="SSF81296">
    <property type="entry name" value="E set domains"/>
    <property type="match status" value="1"/>
</dbReference>
<evidence type="ECO:0000256" key="10">
    <source>
        <dbReference type="SAM" id="SignalP"/>
    </source>
</evidence>
<dbReference type="SMART" id="SM00636">
    <property type="entry name" value="Glyco_18"/>
    <property type="match status" value="1"/>
</dbReference>
<dbReference type="Pfam" id="PF00704">
    <property type="entry name" value="Glyco_hydro_18"/>
    <property type="match status" value="1"/>
</dbReference>
<keyword evidence="5" id="KW-0146">Chitin degradation</keyword>
<dbReference type="InterPro" id="IPR050314">
    <property type="entry name" value="Glycosyl_Hydrlase_18"/>
</dbReference>
<dbReference type="GO" id="GO:0008843">
    <property type="term" value="F:endochitinase activity"/>
    <property type="evidence" value="ECO:0007669"/>
    <property type="project" value="UniProtKB-EC"/>
</dbReference>
<organism evidence="12 13">
    <name type="scientific">Pseudoalteromonas phenolica</name>
    <dbReference type="NCBI Taxonomy" id="161398"/>
    <lineage>
        <taxon>Bacteria</taxon>
        <taxon>Pseudomonadati</taxon>
        <taxon>Pseudomonadota</taxon>
        <taxon>Gammaproteobacteria</taxon>
        <taxon>Alteromonadales</taxon>
        <taxon>Pseudoalteromonadaceae</taxon>
        <taxon>Pseudoalteromonas</taxon>
    </lineage>
</organism>
<sequence length="880" mass="95682">MFKYLTTAAAVGAALASAASFAAPSTPSINWKPQNYSFVDVNIYGRGSYKQLIQAKDVVDIQIEWNAWSGKGGDSYKVYFDDKVVNEGTLSAGTTGGTIRFPYHKSGRHQLRIALCDSSGCAMSASKPIVIADTDGGHLEPLKLNVNPNNKKFDTDPNTVVGAYFVEWGIYGRKFDVTQIPADNITHLLYGFIPVCGPNDSLSEIENGNSLRALELACGGSKDYEVVIHDPWAAVQKALPGVSSKDPIRGTYAQLMALKKRNPDLKILPSVGGWTLSDPFFDFDKKENRDTFVSSMREFLKTWKFYDGIDIDWEFPGGDGANPDLGSEKDGEVYIILMKELREMLDELEIEMGREFELTSAIGTGYDKIEDVDYKQAAQYMDYIFAMTYDFAGGWNNVTGHQTAIYCGSHMSADECNGTGVDENGEPRKGPAYTLDNAIQLLLKQGVPSDKLVVGTAMYGRGWEGVYPQNAEIEGNPMTAPANGKLKGSTSQGVWEAGVIDYKGLKAHMIGQDEQGINGFEVGYDEQAEAAYVWNRQKGTLVTYDSPRSVRAKGRYVREHNLAGLFAWEIDADNGDILNAMHEGLAGEVVPPKPKNKAPIVTLVEQITLNAGDVHVLTATATDPEGKAVTFSWQGDAALNLQSENDSVIIAAPKVTTDSVYTVNLSVSDGVNTVNRSVKVTVKAPVVENKAPVVGSVAALTLDENTSKTLSVTANDPEGKALSYTWRVPGHTVVGNGASVTLKAGEVAKTTTVKGSVAVTDGKHTVTREFNVTINNVEVTEPTPPGNDDTTWDPNKVYTGGNTVKYKGVEYRARWWTKGAIPSNGGVWAEIIPDDGKVRAWRSDLVYTGGDKVEHNGETYQARWWTRGQTPGNGGVWRKL</sequence>
<keyword evidence="13" id="KW-1185">Reference proteome</keyword>
<dbReference type="GO" id="GO:0006032">
    <property type="term" value="P:chitin catabolic process"/>
    <property type="evidence" value="ECO:0007669"/>
    <property type="project" value="UniProtKB-KW"/>
</dbReference>
<dbReference type="EC" id="3.2.1.14" evidence="3"/>
<dbReference type="RefSeq" id="WP_058032177.1">
    <property type="nucleotide sequence ID" value="NZ_CP013188.1"/>
</dbReference>
<dbReference type="PROSITE" id="PS01095">
    <property type="entry name" value="GH18_1"/>
    <property type="match status" value="1"/>
</dbReference>
<keyword evidence="6" id="KW-0119">Carbohydrate metabolism</keyword>
<dbReference type="SUPFAM" id="SSF51445">
    <property type="entry name" value="(Trans)glycosidases"/>
    <property type="match status" value="1"/>
</dbReference>
<evidence type="ECO:0000256" key="4">
    <source>
        <dbReference type="ARBA" id="ARBA00022801"/>
    </source>
</evidence>
<dbReference type="SMART" id="SM00495">
    <property type="entry name" value="ChtBD3"/>
    <property type="match status" value="2"/>
</dbReference>
<dbReference type="CDD" id="cd12215">
    <property type="entry name" value="ChiC_BD"/>
    <property type="match status" value="2"/>
</dbReference>
<accession>A0A0S2K7M3</accession>
<dbReference type="PROSITE" id="PS51910">
    <property type="entry name" value="GH18_2"/>
    <property type="match status" value="1"/>
</dbReference>
<comment type="catalytic activity">
    <reaction evidence="1">
        <text>Random endo-hydrolysis of N-acetyl-beta-D-glucosaminide (1-&gt;4)-beta-linkages in chitin and chitodextrins.</text>
        <dbReference type="EC" id="3.2.1.14"/>
    </reaction>
</comment>
<evidence type="ECO:0000313" key="13">
    <source>
        <dbReference type="Proteomes" id="UP000061457"/>
    </source>
</evidence>
<dbReference type="Proteomes" id="UP000061457">
    <property type="component" value="Chromosome II"/>
</dbReference>
<dbReference type="InterPro" id="IPR014756">
    <property type="entry name" value="Ig_E-set"/>
</dbReference>
<evidence type="ECO:0000256" key="2">
    <source>
        <dbReference type="ARBA" id="ARBA00009121"/>
    </source>
</evidence>
<dbReference type="Gene3D" id="2.10.10.20">
    <property type="entry name" value="Carbohydrate-binding module superfamily 5/12"/>
    <property type="match status" value="2"/>
</dbReference>
<dbReference type="GO" id="GO:0005576">
    <property type="term" value="C:extracellular region"/>
    <property type="evidence" value="ECO:0007669"/>
    <property type="project" value="InterPro"/>
</dbReference>
<dbReference type="GO" id="GO:0000272">
    <property type="term" value="P:polysaccharide catabolic process"/>
    <property type="evidence" value="ECO:0007669"/>
    <property type="project" value="UniProtKB-KW"/>
</dbReference>
<dbReference type="KEGG" id="pphe:PP2015_3841"/>
<evidence type="ECO:0000256" key="7">
    <source>
        <dbReference type="ARBA" id="ARBA00023295"/>
    </source>
</evidence>
<dbReference type="Gene3D" id="3.20.20.80">
    <property type="entry name" value="Glycosidases"/>
    <property type="match status" value="1"/>
</dbReference>
<dbReference type="PATRIC" id="fig|161398.10.peg.3926"/>
<dbReference type="SUPFAM" id="SSF51055">
    <property type="entry name" value="Carbohydrate binding domain"/>
    <property type="match status" value="2"/>
</dbReference>
<keyword evidence="8" id="KW-0624">Polysaccharide degradation</keyword>
<dbReference type="OrthoDB" id="9775889at2"/>
<dbReference type="Gene3D" id="3.10.50.10">
    <property type="match status" value="1"/>
</dbReference>
<evidence type="ECO:0000256" key="9">
    <source>
        <dbReference type="RuleBase" id="RU000489"/>
    </source>
</evidence>
<keyword evidence="4 9" id="KW-0378">Hydrolase</keyword>
<evidence type="ECO:0000256" key="6">
    <source>
        <dbReference type="ARBA" id="ARBA00023277"/>
    </source>
</evidence>
<name>A0A0S2K7M3_9GAMM</name>
<dbReference type="CDD" id="cd02848">
    <property type="entry name" value="E_set_Chitinase_N"/>
    <property type="match status" value="1"/>
</dbReference>
<feature type="chain" id="PRO_5006601352" description="chitinase" evidence="10">
    <location>
        <begin position="23"/>
        <end position="880"/>
    </location>
</feature>
<dbReference type="Gene3D" id="2.60.40.10">
    <property type="entry name" value="Immunoglobulins"/>
    <property type="match status" value="3"/>
</dbReference>
<protein>
    <recommendedName>
        <fullName evidence="3">chitinase</fullName>
        <ecNumber evidence="3">3.2.1.14</ecNumber>
    </recommendedName>
</protein>
<dbReference type="InterPro" id="IPR001223">
    <property type="entry name" value="Glyco_hydro18_cat"/>
</dbReference>
<dbReference type="GO" id="GO:0030246">
    <property type="term" value="F:carbohydrate binding"/>
    <property type="evidence" value="ECO:0007669"/>
    <property type="project" value="InterPro"/>
</dbReference>
<feature type="signal peptide" evidence="10">
    <location>
        <begin position="1"/>
        <end position="22"/>
    </location>
</feature>
<evidence type="ECO:0000256" key="5">
    <source>
        <dbReference type="ARBA" id="ARBA00023024"/>
    </source>
</evidence>
<dbReference type="InterPro" id="IPR036573">
    <property type="entry name" value="CBM_sf_5/12"/>
</dbReference>
<evidence type="ECO:0000313" key="12">
    <source>
        <dbReference type="EMBL" id="ALO44310.1"/>
    </source>
</evidence>
<dbReference type="AlphaFoldDB" id="A0A0S2K7M3"/>
<dbReference type="PANTHER" id="PTHR11177:SF317">
    <property type="entry name" value="CHITINASE 12-RELATED"/>
    <property type="match status" value="1"/>
</dbReference>
<dbReference type="Pfam" id="PF08329">
    <property type="entry name" value="ChitinaseA_N"/>
    <property type="match status" value="1"/>
</dbReference>
<reference evidence="12 13" key="1">
    <citation type="submission" date="2015-11" db="EMBL/GenBank/DDBJ databases">
        <authorList>
            <person name="Zhang Y."/>
            <person name="Guo Z."/>
        </authorList>
    </citation>
    <scope>NUCLEOTIDE SEQUENCE [LARGE SCALE GENOMIC DNA]</scope>
    <source>
        <strain evidence="12 13">KCTC 12086</strain>
    </source>
</reference>
<dbReference type="EMBL" id="CP013188">
    <property type="protein sequence ID" value="ALO44310.1"/>
    <property type="molecule type" value="Genomic_DNA"/>
</dbReference>
<keyword evidence="10" id="KW-0732">Signal</keyword>
<proteinExistence type="inferred from homology"/>
<dbReference type="STRING" id="161398.PP2015_3841"/>
<evidence type="ECO:0000256" key="1">
    <source>
        <dbReference type="ARBA" id="ARBA00000822"/>
    </source>
</evidence>
<evidence type="ECO:0000259" key="11">
    <source>
        <dbReference type="PROSITE" id="PS51910"/>
    </source>
</evidence>
<dbReference type="InterPro" id="IPR001579">
    <property type="entry name" value="Glyco_hydro_18_chit_AS"/>
</dbReference>
<dbReference type="PANTHER" id="PTHR11177">
    <property type="entry name" value="CHITINASE"/>
    <property type="match status" value="1"/>
</dbReference>
<dbReference type="InterPro" id="IPR003610">
    <property type="entry name" value="CBM5/12"/>
</dbReference>
<evidence type="ECO:0000256" key="3">
    <source>
        <dbReference type="ARBA" id="ARBA00012729"/>
    </source>
</evidence>
<dbReference type="Pfam" id="PF02839">
    <property type="entry name" value="CBM_5_12"/>
    <property type="match status" value="2"/>
</dbReference>
<evidence type="ECO:0000256" key="8">
    <source>
        <dbReference type="ARBA" id="ARBA00023326"/>
    </source>
</evidence>
<dbReference type="InterPro" id="IPR013540">
    <property type="entry name" value="ChitinaseA_N"/>
</dbReference>
<dbReference type="GO" id="GO:0008061">
    <property type="term" value="F:chitin binding"/>
    <property type="evidence" value="ECO:0007669"/>
    <property type="project" value="InterPro"/>
</dbReference>
<comment type="similarity">
    <text evidence="2">Belongs to the glycosyl hydrolase 18 family. Chitinase class II subfamily.</text>
</comment>
<dbReference type="InterPro" id="IPR013783">
    <property type="entry name" value="Ig-like_fold"/>
</dbReference>
<dbReference type="InterPro" id="IPR011583">
    <property type="entry name" value="Chitinase_II/V-like_cat"/>
</dbReference>
<dbReference type="CDD" id="cd06548">
    <property type="entry name" value="GH18_chitinase"/>
    <property type="match status" value="1"/>
</dbReference>